<dbReference type="PANTHER" id="PTHR10150:SF0">
    <property type="entry name" value="DNA REPAIR ENDONUCLEASE XPF"/>
    <property type="match status" value="1"/>
</dbReference>
<keyword evidence="8" id="KW-0234">DNA repair</keyword>
<evidence type="ECO:0000256" key="2">
    <source>
        <dbReference type="ARBA" id="ARBA00010015"/>
    </source>
</evidence>
<dbReference type="GO" id="GO:0000014">
    <property type="term" value="F:single-stranded DNA endodeoxyribonuclease activity"/>
    <property type="evidence" value="ECO:0007669"/>
    <property type="project" value="TreeGrafter"/>
</dbReference>
<dbReference type="InterPro" id="IPR011335">
    <property type="entry name" value="Restrct_endonuc-II-like"/>
</dbReference>
<evidence type="ECO:0000256" key="6">
    <source>
        <dbReference type="ARBA" id="ARBA00022801"/>
    </source>
</evidence>
<dbReference type="Gene3D" id="3.40.50.10130">
    <property type="match status" value="1"/>
</dbReference>
<accession>A0A7S3AA12</accession>
<keyword evidence="5" id="KW-0227">DNA damage</keyword>
<keyword evidence="7" id="KW-0238">DNA-binding</keyword>
<evidence type="ECO:0000313" key="13">
    <source>
        <dbReference type="EMBL" id="CAE0064885.1"/>
    </source>
</evidence>
<dbReference type="InterPro" id="IPR010994">
    <property type="entry name" value="RuvA_2-like"/>
</dbReference>
<dbReference type="SMART" id="SM00891">
    <property type="entry name" value="ERCC4"/>
    <property type="match status" value="1"/>
</dbReference>
<organism evidence="14">
    <name type="scientific">Rhodosorus marinus</name>
    <dbReference type="NCBI Taxonomy" id="101924"/>
    <lineage>
        <taxon>Eukaryota</taxon>
        <taxon>Rhodophyta</taxon>
        <taxon>Stylonematophyceae</taxon>
        <taxon>Stylonematales</taxon>
        <taxon>Stylonemataceae</taxon>
        <taxon>Rhodosorus</taxon>
    </lineage>
</organism>
<dbReference type="InterPro" id="IPR027417">
    <property type="entry name" value="P-loop_NTPase"/>
</dbReference>
<dbReference type="SUPFAM" id="SSF47781">
    <property type="entry name" value="RuvA domain 2-like"/>
    <property type="match status" value="1"/>
</dbReference>
<dbReference type="FunFam" id="3.40.50.10130:FF:000002">
    <property type="entry name" value="DNA repair endonuclease XPF"/>
    <property type="match status" value="1"/>
</dbReference>
<evidence type="ECO:0000313" key="12">
    <source>
        <dbReference type="EMBL" id="CAE0064875.1"/>
    </source>
</evidence>
<dbReference type="GO" id="GO:0000724">
    <property type="term" value="P:double-strand break repair via homologous recombination"/>
    <property type="evidence" value="ECO:0007669"/>
    <property type="project" value="TreeGrafter"/>
</dbReference>
<sequence length="901" mass="101813">MIMRLYDKILEEVRDEDGLVVLGHGLGAPFAFANLVDSVLSNSSEGSIVLGLQISPALAAELSRHVIESGKSSSAPRVITSDYSIPERREVYAFGGFLAATARILVHDFLRSVIPVNKVVGIIVNDAHRVHETTAEAFVLRLYRKNNKEGFIKAFTEEPEALRKGFHNCEKIMRSLYVKRLFLWPRFHEVVQDVLDTRPADVVELTQPMTTSMLAIQQSILDATAFCLGELKRANRNVDLTEIKIEEALYRSFHDIIKNQLEGVWHTTGAKVRQPLEDLKFLRKLLSNLHKLDCIQFHELVESLRQGDGFQSTWLMTREADIVFTLARNRVYRSTLRSSNTMEAYLPAEEKENGKENYLQDGDSVVVSPVLELNPKWNLLEDVLKEIESDGKRIENPNPRAIIFVRDEITAIQISQFLCKGGEQMLVDDFERFLKHRSNRLYRNAIQKSMTHTKEDIGDSSGGLQTTLTQFSRAGEEKNRKAYVIVRSQNQEMEKEDERTVTVAGPAGAATRTEDKPDLSSLPISASSERAQTKVEIVLSIVSNIPGNVKRLLDDLQPSFVVIYDPVVHCVRQVEMYKADHPGQQLRVYFVTYEESVEQKRYLYSVQREQEAFEALIREKETMIIHANQEGRLEDEQLDETLVGSELGIGRSLGVDRDSRLLKTAKIIHGKKIVVDMRELRSSLCGILHGAGMDLVPLTLPIGDYILSPAICVERKSIPDLISSFSSGRLFNQVEKMTRYYKTPCLLLEFDQSRPFCLATSAELDKQVSISSVVAKTVILTQQFPQLRLLWCRTPFEAANLLQELKMGEEEPNEELAAALGLQDEDPEAEGGINHRQLHFLRTLPGISNRNIRKVLESVSTIKELVELPLKELEKILGNSNAKVLYEFLSADASAMDVHVD</sequence>
<feature type="region of interest" description="Disordered" evidence="10">
    <location>
        <begin position="490"/>
        <end position="522"/>
    </location>
</feature>
<evidence type="ECO:0000256" key="1">
    <source>
        <dbReference type="ARBA" id="ARBA00004123"/>
    </source>
</evidence>
<dbReference type="Gene3D" id="3.40.50.300">
    <property type="entry name" value="P-loop containing nucleotide triphosphate hydrolases"/>
    <property type="match status" value="1"/>
</dbReference>
<dbReference type="AlphaFoldDB" id="A0A7S3AA12"/>
<feature type="compositionally biased region" description="Low complexity" evidence="10">
    <location>
        <begin position="501"/>
        <end position="511"/>
    </location>
</feature>
<dbReference type="GO" id="GO:0000712">
    <property type="term" value="P:resolution of meiotic recombination intermediates"/>
    <property type="evidence" value="ECO:0007669"/>
    <property type="project" value="TreeGrafter"/>
</dbReference>
<dbReference type="PANTHER" id="PTHR10150">
    <property type="entry name" value="DNA REPAIR ENDONUCLEASE XPF"/>
    <property type="match status" value="1"/>
</dbReference>
<keyword evidence="6" id="KW-0378">Hydrolase</keyword>
<evidence type="ECO:0000313" key="14">
    <source>
        <dbReference type="EMBL" id="CAE0064886.1"/>
    </source>
</evidence>
<dbReference type="SUPFAM" id="SSF52980">
    <property type="entry name" value="Restriction endonuclease-like"/>
    <property type="match status" value="1"/>
</dbReference>
<evidence type="ECO:0000256" key="7">
    <source>
        <dbReference type="ARBA" id="ARBA00023125"/>
    </source>
</evidence>
<evidence type="ECO:0000256" key="9">
    <source>
        <dbReference type="ARBA" id="ARBA00023242"/>
    </source>
</evidence>
<evidence type="ECO:0000256" key="5">
    <source>
        <dbReference type="ARBA" id="ARBA00022763"/>
    </source>
</evidence>
<keyword evidence="4" id="KW-0255">Endonuclease</keyword>
<dbReference type="GO" id="GO:0003697">
    <property type="term" value="F:single-stranded DNA binding"/>
    <property type="evidence" value="ECO:0007669"/>
    <property type="project" value="TreeGrafter"/>
</dbReference>
<gene>
    <name evidence="12" type="ORF">RMAR00112_LOCUS32947</name>
    <name evidence="13" type="ORF">RMAR00112_LOCUS32957</name>
    <name evidence="14" type="ORF">RMAR00112_LOCUS32958</name>
</gene>
<evidence type="ECO:0000256" key="10">
    <source>
        <dbReference type="SAM" id="MobiDB-lite"/>
    </source>
</evidence>
<feature type="domain" description="ERCC4" evidence="11">
    <location>
        <begin position="672"/>
        <end position="752"/>
    </location>
</feature>
<keyword evidence="3" id="KW-0540">Nuclease</keyword>
<evidence type="ECO:0000259" key="11">
    <source>
        <dbReference type="SMART" id="SM00891"/>
    </source>
</evidence>
<name>A0A7S3AA12_9RHOD</name>
<comment type="similarity">
    <text evidence="2">Belongs to the XPF family.</text>
</comment>
<dbReference type="GO" id="GO:1901255">
    <property type="term" value="P:nucleotide-excision repair involved in interstrand cross-link repair"/>
    <property type="evidence" value="ECO:0007669"/>
    <property type="project" value="TreeGrafter"/>
</dbReference>
<dbReference type="EMBL" id="HBHW01042613">
    <property type="protein sequence ID" value="CAE0064885.1"/>
    <property type="molecule type" value="Transcribed_RNA"/>
</dbReference>
<dbReference type="GO" id="GO:0003684">
    <property type="term" value="F:damaged DNA binding"/>
    <property type="evidence" value="ECO:0007669"/>
    <property type="project" value="TreeGrafter"/>
</dbReference>
<dbReference type="EMBL" id="HBHW01042602">
    <property type="protein sequence ID" value="CAE0064875.1"/>
    <property type="molecule type" value="Transcribed_RNA"/>
</dbReference>
<evidence type="ECO:0000256" key="4">
    <source>
        <dbReference type="ARBA" id="ARBA00022759"/>
    </source>
</evidence>
<dbReference type="InterPro" id="IPR006166">
    <property type="entry name" value="ERCC4_domain"/>
</dbReference>
<proteinExistence type="inferred from homology"/>
<dbReference type="Gene3D" id="1.10.150.20">
    <property type="entry name" value="5' to 3' exonuclease, C-terminal subdomain"/>
    <property type="match status" value="1"/>
</dbReference>
<dbReference type="CDD" id="cd20078">
    <property type="entry name" value="XPF_nuclease_XPF_euk"/>
    <property type="match status" value="1"/>
</dbReference>
<dbReference type="GO" id="GO:0000110">
    <property type="term" value="C:nucleotide-excision repair factor 1 complex"/>
    <property type="evidence" value="ECO:0007669"/>
    <property type="project" value="TreeGrafter"/>
</dbReference>
<evidence type="ECO:0000256" key="3">
    <source>
        <dbReference type="ARBA" id="ARBA00022722"/>
    </source>
</evidence>
<comment type="subcellular location">
    <subcellularLocation>
        <location evidence="1">Nucleus</location>
    </subcellularLocation>
</comment>
<dbReference type="InterPro" id="IPR047520">
    <property type="entry name" value="XPF_nuclease"/>
</dbReference>
<protein>
    <recommendedName>
        <fullName evidence="11">ERCC4 domain-containing protein</fullName>
    </recommendedName>
</protein>
<dbReference type="EMBL" id="HBHW01042614">
    <property type="protein sequence ID" value="CAE0064886.1"/>
    <property type="molecule type" value="Transcribed_RNA"/>
</dbReference>
<keyword evidence="9" id="KW-0539">Nucleus</keyword>
<reference evidence="14" key="1">
    <citation type="submission" date="2021-01" db="EMBL/GenBank/DDBJ databases">
        <authorList>
            <person name="Corre E."/>
            <person name="Pelletier E."/>
            <person name="Niang G."/>
            <person name="Scheremetjew M."/>
            <person name="Finn R."/>
            <person name="Kale V."/>
            <person name="Holt S."/>
            <person name="Cochrane G."/>
            <person name="Meng A."/>
            <person name="Brown T."/>
            <person name="Cohen L."/>
        </authorList>
    </citation>
    <scope>NUCLEOTIDE SEQUENCE</scope>
    <source>
        <strain evidence="14">CCMP 769</strain>
    </source>
</reference>
<dbReference type="Pfam" id="PF02732">
    <property type="entry name" value="ERCC4"/>
    <property type="match status" value="1"/>
</dbReference>
<evidence type="ECO:0000256" key="8">
    <source>
        <dbReference type="ARBA" id="ARBA00023204"/>
    </source>
</evidence>